<evidence type="ECO:0000313" key="3">
    <source>
        <dbReference type="EnsemblPlants" id="KEH21746"/>
    </source>
</evidence>
<name>A0A072TX32_MEDTR</name>
<keyword evidence="1" id="KW-1133">Transmembrane helix</keyword>
<keyword evidence="1" id="KW-0472">Membrane</keyword>
<reference evidence="2 4" key="2">
    <citation type="journal article" date="2014" name="BMC Genomics">
        <title>An improved genome release (version Mt4.0) for the model legume Medicago truncatula.</title>
        <authorList>
            <person name="Tang H."/>
            <person name="Krishnakumar V."/>
            <person name="Bidwell S."/>
            <person name="Rosen B."/>
            <person name="Chan A."/>
            <person name="Zhou S."/>
            <person name="Gentzbittel L."/>
            <person name="Childs K.L."/>
            <person name="Yandell M."/>
            <person name="Gundlach H."/>
            <person name="Mayer K.F."/>
            <person name="Schwartz D.C."/>
            <person name="Town C.D."/>
        </authorList>
    </citation>
    <scope>GENOME REANNOTATION</scope>
    <source>
        <strain evidence="2">A17</strain>
        <strain evidence="3 4">cv. Jemalong A17</strain>
    </source>
</reference>
<dbReference type="Gene3D" id="3.30.200.20">
    <property type="entry name" value="Phosphorylase Kinase, domain 1"/>
    <property type="match status" value="1"/>
</dbReference>
<dbReference type="HOGENOM" id="CLU_1646245_0_0_1"/>
<dbReference type="EnsemblPlants" id="KEH21746">
    <property type="protein sequence ID" value="KEH21746"/>
    <property type="gene ID" value="MTR_7g015910"/>
</dbReference>
<dbReference type="EMBL" id="CM001223">
    <property type="protein sequence ID" value="KEH21746.1"/>
    <property type="molecule type" value="Genomic_DNA"/>
</dbReference>
<dbReference type="AlphaFoldDB" id="A0A072TX32"/>
<dbReference type="Proteomes" id="UP000002051">
    <property type="component" value="Unassembled WGS sequence"/>
</dbReference>
<protein>
    <submittedName>
        <fullName evidence="2">Transmembrane protein, putative</fullName>
    </submittedName>
</protein>
<keyword evidence="4" id="KW-1185">Reference proteome</keyword>
<reference evidence="3" key="3">
    <citation type="submission" date="2015-04" db="UniProtKB">
        <authorList>
            <consortium name="EnsemblPlants"/>
        </authorList>
    </citation>
    <scope>IDENTIFICATION</scope>
    <source>
        <strain evidence="3">cv. Jemalong A17</strain>
    </source>
</reference>
<feature type="transmembrane region" description="Helical" evidence="1">
    <location>
        <begin position="138"/>
        <end position="159"/>
    </location>
</feature>
<reference evidence="2 4" key="1">
    <citation type="journal article" date="2011" name="Nature">
        <title>The Medicago genome provides insight into the evolution of rhizobial symbioses.</title>
        <authorList>
            <person name="Young N.D."/>
            <person name="Debelle F."/>
            <person name="Oldroyd G.E."/>
            <person name="Geurts R."/>
            <person name="Cannon S.B."/>
            <person name="Udvardi M.K."/>
            <person name="Benedito V.A."/>
            <person name="Mayer K.F."/>
            <person name="Gouzy J."/>
            <person name="Schoof H."/>
            <person name="Van de Peer Y."/>
            <person name="Proost S."/>
            <person name="Cook D.R."/>
            <person name="Meyers B.C."/>
            <person name="Spannagl M."/>
            <person name="Cheung F."/>
            <person name="De Mita S."/>
            <person name="Krishnakumar V."/>
            <person name="Gundlach H."/>
            <person name="Zhou S."/>
            <person name="Mudge J."/>
            <person name="Bharti A.K."/>
            <person name="Murray J.D."/>
            <person name="Naoumkina M.A."/>
            <person name="Rosen B."/>
            <person name="Silverstein K.A."/>
            <person name="Tang H."/>
            <person name="Rombauts S."/>
            <person name="Zhao P.X."/>
            <person name="Zhou P."/>
            <person name="Barbe V."/>
            <person name="Bardou P."/>
            <person name="Bechner M."/>
            <person name="Bellec A."/>
            <person name="Berger A."/>
            <person name="Berges H."/>
            <person name="Bidwell S."/>
            <person name="Bisseling T."/>
            <person name="Choisne N."/>
            <person name="Couloux A."/>
            <person name="Denny R."/>
            <person name="Deshpande S."/>
            <person name="Dai X."/>
            <person name="Doyle J.J."/>
            <person name="Dudez A.M."/>
            <person name="Farmer A.D."/>
            <person name="Fouteau S."/>
            <person name="Franken C."/>
            <person name="Gibelin C."/>
            <person name="Gish J."/>
            <person name="Goldstein S."/>
            <person name="Gonzalez A.J."/>
            <person name="Green P.J."/>
            <person name="Hallab A."/>
            <person name="Hartog M."/>
            <person name="Hua A."/>
            <person name="Humphray S.J."/>
            <person name="Jeong D.H."/>
            <person name="Jing Y."/>
            <person name="Jocker A."/>
            <person name="Kenton S.M."/>
            <person name="Kim D.J."/>
            <person name="Klee K."/>
            <person name="Lai H."/>
            <person name="Lang C."/>
            <person name="Lin S."/>
            <person name="Macmil S.L."/>
            <person name="Magdelenat G."/>
            <person name="Matthews L."/>
            <person name="McCorrison J."/>
            <person name="Monaghan E.L."/>
            <person name="Mun J.H."/>
            <person name="Najar F.Z."/>
            <person name="Nicholson C."/>
            <person name="Noirot C."/>
            <person name="O'Bleness M."/>
            <person name="Paule C.R."/>
            <person name="Poulain J."/>
            <person name="Prion F."/>
            <person name="Qin B."/>
            <person name="Qu C."/>
            <person name="Retzel E.F."/>
            <person name="Riddle C."/>
            <person name="Sallet E."/>
            <person name="Samain S."/>
            <person name="Samson N."/>
            <person name="Sanders I."/>
            <person name="Saurat O."/>
            <person name="Scarpelli C."/>
            <person name="Schiex T."/>
            <person name="Segurens B."/>
            <person name="Severin A.J."/>
            <person name="Sherrier D.J."/>
            <person name="Shi R."/>
            <person name="Sims S."/>
            <person name="Singer S.R."/>
            <person name="Sinharoy S."/>
            <person name="Sterck L."/>
            <person name="Viollet A."/>
            <person name="Wang B.B."/>
            <person name="Wang K."/>
            <person name="Wang M."/>
            <person name="Wang X."/>
            <person name="Warfsmann J."/>
            <person name="Weissenbach J."/>
            <person name="White D.D."/>
            <person name="White J.D."/>
            <person name="Wiley G.B."/>
            <person name="Wincker P."/>
            <person name="Xing Y."/>
            <person name="Yang L."/>
            <person name="Yao Z."/>
            <person name="Ying F."/>
            <person name="Zhai J."/>
            <person name="Zhou L."/>
            <person name="Zuber A."/>
            <person name="Denarie J."/>
            <person name="Dixon R.A."/>
            <person name="May G.D."/>
            <person name="Schwartz D.C."/>
            <person name="Rogers J."/>
            <person name="Quetier F."/>
            <person name="Town C.D."/>
            <person name="Roe B.A."/>
        </authorList>
    </citation>
    <scope>NUCLEOTIDE SEQUENCE [LARGE SCALE GENOMIC DNA]</scope>
    <source>
        <strain evidence="2">A17</strain>
        <strain evidence="3 4">cv. Jemalong A17</strain>
    </source>
</reference>
<keyword evidence="1 2" id="KW-0812">Transmembrane</keyword>
<evidence type="ECO:0000256" key="1">
    <source>
        <dbReference type="SAM" id="Phobius"/>
    </source>
</evidence>
<evidence type="ECO:0000313" key="2">
    <source>
        <dbReference type="EMBL" id="KEH21746.1"/>
    </source>
</evidence>
<sequence length="161" mass="18435">MKNNKKIPSRTYQSPRHFEPPLLISFNTCKLPIRRATIPSRRVSNLPTYSSTTTTPFPNKWINTKVTLAETIEATRQFDEENVLSRTRYGLVFKACYNDGMVLSIRRLPDGSLDENMFRKEAESLGISIRRSSLHFNISWHIGLFIGLIHLLGKGVVVVEE</sequence>
<accession>A0A072TX32</accession>
<gene>
    <name evidence="2" type="ordered locus">MTR_7g015910</name>
</gene>
<proteinExistence type="predicted"/>
<organism evidence="2 4">
    <name type="scientific">Medicago truncatula</name>
    <name type="common">Barrel medic</name>
    <name type="synonym">Medicago tribuloides</name>
    <dbReference type="NCBI Taxonomy" id="3880"/>
    <lineage>
        <taxon>Eukaryota</taxon>
        <taxon>Viridiplantae</taxon>
        <taxon>Streptophyta</taxon>
        <taxon>Embryophyta</taxon>
        <taxon>Tracheophyta</taxon>
        <taxon>Spermatophyta</taxon>
        <taxon>Magnoliopsida</taxon>
        <taxon>eudicotyledons</taxon>
        <taxon>Gunneridae</taxon>
        <taxon>Pentapetalae</taxon>
        <taxon>rosids</taxon>
        <taxon>fabids</taxon>
        <taxon>Fabales</taxon>
        <taxon>Fabaceae</taxon>
        <taxon>Papilionoideae</taxon>
        <taxon>50 kb inversion clade</taxon>
        <taxon>NPAAA clade</taxon>
        <taxon>Hologalegina</taxon>
        <taxon>IRL clade</taxon>
        <taxon>Trifolieae</taxon>
        <taxon>Medicago</taxon>
    </lineage>
</organism>
<dbReference type="STRING" id="3880.A0A072TX32"/>
<evidence type="ECO:0000313" key="4">
    <source>
        <dbReference type="Proteomes" id="UP000002051"/>
    </source>
</evidence>